<dbReference type="InterPro" id="IPR036097">
    <property type="entry name" value="HisK_dim/P_sf"/>
</dbReference>
<dbReference type="SUPFAM" id="SSF69322">
    <property type="entry name" value="Tricorn protease domain 2"/>
    <property type="match status" value="1"/>
</dbReference>
<keyword evidence="4" id="KW-0812">Transmembrane</keyword>
<dbReference type="CDD" id="cd00082">
    <property type="entry name" value="HisKA"/>
    <property type="match status" value="1"/>
</dbReference>
<dbReference type="Pfam" id="PF07495">
    <property type="entry name" value="Y_Y_Y"/>
    <property type="match status" value="1"/>
</dbReference>
<dbReference type="Gene3D" id="1.10.287.130">
    <property type="match status" value="1"/>
</dbReference>
<comment type="catalytic activity">
    <reaction evidence="1">
        <text>ATP + protein L-histidine = ADP + protein N-phospho-L-histidine.</text>
        <dbReference type="EC" id="2.7.13.3"/>
    </reaction>
</comment>
<evidence type="ECO:0000313" key="6">
    <source>
        <dbReference type="EMBL" id="MBT1689609.1"/>
    </source>
</evidence>
<dbReference type="Gene3D" id="2.60.40.10">
    <property type="entry name" value="Immunoglobulins"/>
    <property type="match status" value="1"/>
</dbReference>
<dbReference type="InterPro" id="IPR013783">
    <property type="entry name" value="Ig-like_fold"/>
</dbReference>
<dbReference type="SUPFAM" id="SSF55874">
    <property type="entry name" value="ATPase domain of HSP90 chaperone/DNA topoisomerase II/histidine kinase"/>
    <property type="match status" value="1"/>
</dbReference>
<dbReference type="GO" id="GO:0000155">
    <property type="term" value="F:phosphorelay sensor kinase activity"/>
    <property type="evidence" value="ECO:0007669"/>
    <property type="project" value="InterPro"/>
</dbReference>
<dbReference type="SUPFAM" id="SSF47384">
    <property type="entry name" value="Homodimeric domain of signal transducing histidine kinase"/>
    <property type="match status" value="1"/>
</dbReference>
<dbReference type="SMART" id="SM00387">
    <property type="entry name" value="HATPase_c"/>
    <property type="match status" value="1"/>
</dbReference>
<keyword evidence="3" id="KW-0597">Phosphoprotein</keyword>
<dbReference type="AlphaFoldDB" id="A0AAP2DCR0"/>
<evidence type="ECO:0000256" key="1">
    <source>
        <dbReference type="ARBA" id="ARBA00000085"/>
    </source>
</evidence>
<accession>A0AAP2DCR0</accession>
<dbReference type="Pfam" id="PF00512">
    <property type="entry name" value="HisKA"/>
    <property type="match status" value="1"/>
</dbReference>
<dbReference type="Gene3D" id="2.130.10.10">
    <property type="entry name" value="YVTN repeat-like/Quinoprotein amine dehydrogenase"/>
    <property type="match status" value="3"/>
</dbReference>
<proteinExistence type="predicted"/>
<organism evidence="6 7">
    <name type="scientific">Dawidia soli</name>
    <dbReference type="NCBI Taxonomy" id="2782352"/>
    <lineage>
        <taxon>Bacteria</taxon>
        <taxon>Pseudomonadati</taxon>
        <taxon>Bacteroidota</taxon>
        <taxon>Cytophagia</taxon>
        <taxon>Cytophagales</taxon>
        <taxon>Chryseotaleaceae</taxon>
        <taxon>Dawidia</taxon>
    </lineage>
</organism>
<dbReference type="PRINTS" id="PR00344">
    <property type="entry name" value="BCTRLSENSOR"/>
</dbReference>
<dbReference type="PROSITE" id="PS50109">
    <property type="entry name" value="HIS_KIN"/>
    <property type="match status" value="1"/>
</dbReference>
<name>A0AAP2DCR0_9BACT</name>
<evidence type="ECO:0000256" key="3">
    <source>
        <dbReference type="ARBA" id="ARBA00022553"/>
    </source>
</evidence>
<dbReference type="InterPro" id="IPR011110">
    <property type="entry name" value="Reg_prop"/>
</dbReference>
<gene>
    <name evidence="6" type="ORF">KK078_23800</name>
</gene>
<keyword evidence="4" id="KW-1133">Transmembrane helix</keyword>
<dbReference type="InterPro" id="IPR036890">
    <property type="entry name" value="HATPase_C_sf"/>
</dbReference>
<dbReference type="EMBL" id="JAHESC010000044">
    <property type="protein sequence ID" value="MBT1689609.1"/>
    <property type="molecule type" value="Genomic_DNA"/>
</dbReference>
<dbReference type="SMART" id="SM00388">
    <property type="entry name" value="HisKA"/>
    <property type="match status" value="1"/>
</dbReference>
<dbReference type="Pfam" id="PF07494">
    <property type="entry name" value="Reg_prop"/>
    <property type="match status" value="2"/>
</dbReference>
<feature type="domain" description="Histidine kinase" evidence="5">
    <location>
        <begin position="840"/>
        <end position="1058"/>
    </location>
</feature>
<dbReference type="InterPro" id="IPR005467">
    <property type="entry name" value="His_kinase_dom"/>
</dbReference>
<dbReference type="InterPro" id="IPR003594">
    <property type="entry name" value="HATPase_dom"/>
</dbReference>
<reference evidence="6 7" key="1">
    <citation type="submission" date="2021-05" db="EMBL/GenBank/DDBJ databases">
        <title>A Polyphasic approach of four new species of the genus Ohtaekwangia: Ohtaekwangia histidinii sp. nov., Ohtaekwangia cretensis sp. nov., Ohtaekwangia indiensis sp. nov., Ohtaekwangia reichenbachii sp. nov. from diverse environment.</title>
        <authorList>
            <person name="Octaviana S."/>
        </authorList>
    </citation>
    <scope>NUCLEOTIDE SEQUENCE [LARGE SCALE GENOMIC DNA]</scope>
    <source>
        <strain evidence="6 7">PWU37</strain>
    </source>
</reference>
<dbReference type="EC" id="2.7.13.3" evidence="2"/>
<dbReference type="Pfam" id="PF02518">
    <property type="entry name" value="HATPase_c"/>
    <property type="match status" value="1"/>
</dbReference>
<evidence type="ECO:0000256" key="4">
    <source>
        <dbReference type="SAM" id="Phobius"/>
    </source>
</evidence>
<dbReference type="RefSeq" id="WP_254092830.1">
    <property type="nucleotide sequence ID" value="NZ_JAHESC010000044.1"/>
</dbReference>
<keyword evidence="4" id="KW-0472">Membrane</keyword>
<keyword evidence="7" id="KW-1185">Reference proteome</keyword>
<dbReference type="InterPro" id="IPR003661">
    <property type="entry name" value="HisK_dim/P_dom"/>
</dbReference>
<dbReference type="SUPFAM" id="SSF63829">
    <property type="entry name" value="Calcium-dependent phosphotriesterase"/>
    <property type="match status" value="1"/>
</dbReference>
<dbReference type="InterPro" id="IPR004358">
    <property type="entry name" value="Sig_transdc_His_kin-like_C"/>
</dbReference>
<dbReference type="Gene3D" id="3.30.565.10">
    <property type="entry name" value="Histidine kinase-like ATPase, C-terminal domain"/>
    <property type="match status" value="1"/>
</dbReference>
<dbReference type="PANTHER" id="PTHR43547">
    <property type="entry name" value="TWO-COMPONENT HISTIDINE KINASE"/>
    <property type="match status" value="1"/>
</dbReference>
<sequence>MQYTGNVVKRKTLHSLPVWLLFLLPLVGVAQVMPDDVPFEHVSVPGSIRSSYAVDILQDPGGLLWFGTASGLFRFDGYNFTAFDYVEPDSVHMASRQITSLLWDEQGRRLLVGTRQHGLLMYSNVRDRLVTLVRSKKTEINDLAQTRDGRIWAAAATGLYNVAKDTLIYCDTHDPDPGVSALLTHENKVFAGGVRRINVMENGVFQYAIPLQAEGYTFAPKTRVTALMIDHRNRLWAGTDLEGVLVIDLATHKIVEHLSGNQEPFAGRINGFMQDDQKFIWILTKTSGTVLYDPDTQKMLQLMRDPTNEYSISGNNCASVFQDRSGIIWIGTNGDLNKYDRDKRKFMHYEFNPHNPNSLSDNVIRGLHVDPADRIWAATEGGYINIIDQATHKAQRIKIAIPGVDDIVVPYAFAPKSKTEMFVGSSEGMLLLNTQTQQITSYKPLAQYTGGKRVRQLLRSGQKLYALVAGNVLVYDLQRGDVEEWNDFSHRATFLYEDNEGRIWISTPDYLWHRDKETGPLIRQQFSADTTKQMPLLIQQAGHALIVTVYEEGMYILDVGADARFTVRKHFTTRNGLPDNTIYAALEDKSGNIWLSSNQGIIRFAHSDSTFTSFDTSEGVQDEEFNRLAFARTNKGKLAFGGINGLNIFDPERFSIKRHTVTPVLFGLTTYTAESASNTRDYYTLFDRKELKLKHTQNFFSITFGTADFHTPVRHTYQYKLEHIDKNWIDAGQHNFANYTELEPGEYTFRVKVTGTGGTDTEASVKIYIIPPFYKTWWFNVLAFVAAGVIVLGVIQGRVQQDKLDRHRLESLLTMRTAEIERSREELKALNQKKDLIFSILSHDLRSPLTTLKGFLGILIEDAGVLSRDDVKKYALTIRNSVTNSLDLIDNTLFWSLSQMGNITHNPTRVSVNAIIEKVMGLYQLTVQKKKIELTYKADEALAVYADENMFYVTLRNLVSNAIKYTPEGKVVRVTCVRKGKMAEIVVHDEGVGMSAEYLSKVLSMKQPILKKGTLNEKGTGLGLLLCKEFIAVNNGTFDVFSEEGAGTTIRVAFPLAEENPANNT</sequence>
<evidence type="ECO:0000313" key="7">
    <source>
        <dbReference type="Proteomes" id="UP001319180"/>
    </source>
</evidence>
<dbReference type="InterPro" id="IPR015943">
    <property type="entry name" value="WD40/YVTN_repeat-like_dom_sf"/>
</dbReference>
<protein>
    <recommendedName>
        <fullName evidence="2">histidine kinase</fullName>
        <ecNumber evidence="2">2.7.13.3</ecNumber>
    </recommendedName>
</protein>
<evidence type="ECO:0000259" key="5">
    <source>
        <dbReference type="PROSITE" id="PS50109"/>
    </source>
</evidence>
<comment type="caution">
    <text evidence="6">The sequence shown here is derived from an EMBL/GenBank/DDBJ whole genome shotgun (WGS) entry which is preliminary data.</text>
</comment>
<dbReference type="PANTHER" id="PTHR43547:SF2">
    <property type="entry name" value="HYBRID SIGNAL TRANSDUCTION HISTIDINE KINASE C"/>
    <property type="match status" value="1"/>
</dbReference>
<dbReference type="Proteomes" id="UP001319180">
    <property type="component" value="Unassembled WGS sequence"/>
</dbReference>
<evidence type="ECO:0000256" key="2">
    <source>
        <dbReference type="ARBA" id="ARBA00012438"/>
    </source>
</evidence>
<dbReference type="InterPro" id="IPR011123">
    <property type="entry name" value="Y_Y_Y"/>
</dbReference>
<feature type="transmembrane region" description="Helical" evidence="4">
    <location>
        <begin position="777"/>
        <end position="799"/>
    </location>
</feature>